<feature type="transmembrane region" description="Helical" evidence="1">
    <location>
        <begin position="134"/>
        <end position="158"/>
    </location>
</feature>
<keyword evidence="1" id="KW-0472">Membrane</keyword>
<feature type="transmembrane region" description="Helical" evidence="1">
    <location>
        <begin position="26"/>
        <end position="47"/>
    </location>
</feature>
<gene>
    <name evidence="2" type="ORF">PYW07_012063</name>
</gene>
<feature type="transmembrane region" description="Helical" evidence="1">
    <location>
        <begin position="98"/>
        <end position="122"/>
    </location>
</feature>
<organism evidence="2 3">
    <name type="scientific">Mythimna separata</name>
    <name type="common">Oriental armyworm</name>
    <name type="synonym">Pseudaletia separata</name>
    <dbReference type="NCBI Taxonomy" id="271217"/>
    <lineage>
        <taxon>Eukaryota</taxon>
        <taxon>Metazoa</taxon>
        <taxon>Ecdysozoa</taxon>
        <taxon>Arthropoda</taxon>
        <taxon>Hexapoda</taxon>
        <taxon>Insecta</taxon>
        <taxon>Pterygota</taxon>
        <taxon>Neoptera</taxon>
        <taxon>Endopterygota</taxon>
        <taxon>Lepidoptera</taxon>
        <taxon>Glossata</taxon>
        <taxon>Ditrysia</taxon>
        <taxon>Noctuoidea</taxon>
        <taxon>Noctuidae</taxon>
        <taxon>Noctuinae</taxon>
        <taxon>Hadenini</taxon>
        <taxon>Mythimna</taxon>
    </lineage>
</organism>
<keyword evidence="1" id="KW-0812">Transmembrane</keyword>
<dbReference type="AlphaFoldDB" id="A0AAD7YLI1"/>
<evidence type="ECO:0000313" key="3">
    <source>
        <dbReference type="Proteomes" id="UP001231518"/>
    </source>
</evidence>
<accession>A0AAD7YLI1</accession>
<evidence type="ECO:0000256" key="1">
    <source>
        <dbReference type="SAM" id="Phobius"/>
    </source>
</evidence>
<comment type="caution">
    <text evidence="2">The sequence shown here is derived from an EMBL/GenBank/DDBJ whole genome shotgun (WGS) entry which is preliminary data.</text>
</comment>
<keyword evidence="1" id="KW-1133">Transmembrane helix</keyword>
<dbReference type="Proteomes" id="UP001231518">
    <property type="component" value="Chromosome 3"/>
</dbReference>
<name>A0AAD7YLI1_MYTSE</name>
<feature type="transmembrane region" description="Helical" evidence="1">
    <location>
        <begin position="59"/>
        <end position="86"/>
    </location>
</feature>
<evidence type="ECO:0000313" key="2">
    <source>
        <dbReference type="EMBL" id="KAJ8720020.1"/>
    </source>
</evidence>
<reference evidence="2" key="1">
    <citation type="submission" date="2023-03" db="EMBL/GenBank/DDBJ databases">
        <title>Chromosome-level genomes of two armyworms, Mythimna separata and Mythimna loreyi, provide insights into the biosynthesis and reception of sex pheromones.</title>
        <authorList>
            <person name="Zhao H."/>
        </authorList>
    </citation>
    <scope>NUCLEOTIDE SEQUENCE</scope>
    <source>
        <strain evidence="2">BeijingLab</strain>
        <tissue evidence="2">Pupa</tissue>
    </source>
</reference>
<protein>
    <submittedName>
        <fullName evidence="2">Uncharacterized protein</fullName>
    </submittedName>
</protein>
<proteinExistence type="predicted"/>
<keyword evidence="3" id="KW-1185">Reference proteome</keyword>
<dbReference type="EMBL" id="JARGEI010000014">
    <property type="protein sequence ID" value="KAJ8720020.1"/>
    <property type="molecule type" value="Genomic_DNA"/>
</dbReference>
<sequence>MRTELPLCKRCCFCVPLRYGLLTWGYCKLVIAIMVSIAMIVTLYSLVQMAMYYSNNIYVMHHIVVISIVLVVLLIDIALNLVFIVGGHTKNVSLLRVYYIYNIVLWALTIALVLLMGVLMMPTVTPDHLFSYRGWLMLIDFASSFVNIVIQSYFLLLLRSEIVKLRSNCEFRFVNNAAEAECTMNYKEALINGWEKGMQDVCGTCEREAVCAKICQTNGTCHKNEDQD</sequence>